<name>A0A8J3H165_9RHOB</name>
<gene>
    <name evidence="1" type="ORF">GCM10017056_47410</name>
</gene>
<reference evidence="1" key="1">
    <citation type="journal article" date="2014" name="Int. J. Syst. Evol. Microbiol.">
        <title>Complete genome sequence of Corynebacterium casei LMG S-19264T (=DSM 44701T), isolated from a smear-ripened cheese.</title>
        <authorList>
            <consortium name="US DOE Joint Genome Institute (JGI-PGF)"/>
            <person name="Walter F."/>
            <person name="Albersmeier A."/>
            <person name="Kalinowski J."/>
            <person name="Ruckert C."/>
        </authorList>
    </citation>
    <scope>NUCLEOTIDE SEQUENCE</scope>
    <source>
        <strain evidence="1">KCTC 42650</strain>
    </source>
</reference>
<accession>A0A8J3H165</accession>
<sequence length="91" mass="9924">MSDITAAIEMLLRRHMALEGKLEALTQVFATVLARAANESNDATGYIITALAPMTAMAESFDQDDPQMAYVAERILDFADQLESSALSRLT</sequence>
<dbReference type="EMBL" id="BNCJ01000027">
    <property type="protein sequence ID" value="GHF71012.1"/>
    <property type="molecule type" value="Genomic_DNA"/>
</dbReference>
<evidence type="ECO:0000313" key="1">
    <source>
        <dbReference type="EMBL" id="GHF71012.1"/>
    </source>
</evidence>
<dbReference type="RefSeq" id="WP_189682619.1">
    <property type="nucleotide sequence ID" value="NZ_BNCJ01000027.1"/>
</dbReference>
<dbReference type="AlphaFoldDB" id="A0A8J3H165"/>
<organism evidence="1 2">
    <name type="scientific">Seohaeicola zhoushanensis</name>
    <dbReference type="NCBI Taxonomy" id="1569283"/>
    <lineage>
        <taxon>Bacteria</taxon>
        <taxon>Pseudomonadati</taxon>
        <taxon>Pseudomonadota</taxon>
        <taxon>Alphaproteobacteria</taxon>
        <taxon>Rhodobacterales</taxon>
        <taxon>Roseobacteraceae</taxon>
        <taxon>Seohaeicola</taxon>
    </lineage>
</organism>
<comment type="caution">
    <text evidence="1">The sequence shown here is derived from an EMBL/GenBank/DDBJ whole genome shotgun (WGS) entry which is preliminary data.</text>
</comment>
<proteinExistence type="predicted"/>
<protein>
    <submittedName>
        <fullName evidence="1">Uncharacterized protein</fullName>
    </submittedName>
</protein>
<keyword evidence="2" id="KW-1185">Reference proteome</keyword>
<dbReference type="Proteomes" id="UP000626220">
    <property type="component" value="Unassembled WGS sequence"/>
</dbReference>
<evidence type="ECO:0000313" key="2">
    <source>
        <dbReference type="Proteomes" id="UP000626220"/>
    </source>
</evidence>
<reference evidence="1" key="2">
    <citation type="submission" date="2020-09" db="EMBL/GenBank/DDBJ databases">
        <authorList>
            <person name="Sun Q."/>
            <person name="Kim S."/>
        </authorList>
    </citation>
    <scope>NUCLEOTIDE SEQUENCE</scope>
    <source>
        <strain evidence="1">KCTC 42650</strain>
    </source>
</reference>